<dbReference type="AlphaFoldDB" id="A0A0B4XND1"/>
<keyword evidence="2" id="KW-0812">Transmembrane</keyword>
<organism evidence="3 4">
    <name type="scientific">Isoalcanivorax pacificus W11-5</name>
    <dbReference type="NCBI Taxonomy" id="391936"/>
    <lineage>
        <taxon>Bacteria</taxon>
        <taxon>Pseudomonadati</taxon>
        <taxon>Pseudomonadota</taxon>
        <taxon>Gammaproteobacteria</taxon>
        <taxon>Oceanospirillales</taxon>
        <taxon>Alcanivoracaceae</taxon>
        <taxon>Isoalcanivorax</taxon>
    </lineage>
</organism>
<dbReference type="OrthoDB" id="6314472at2"/>
<evidence type="ECO:0000256" key="1">
    <source>
        <dbReference type="SAM" id="MobiDB-lite"/>
    </source>
</evidence>
<keyword evidence="2" id="KW-0472">Membrane</keyword>
<dbReference type="EMBL" id="CP004387">
    <property type="protein sequence ID" value="AJD48270.1"/>
    <property type="molecule type" value="Genomic_DNA"/>
</dbReference>
<dbReference type="RefSeq" id="WP_144401628.1">
    <property type="nucleotide sequence ID" value="NZ_CP004387.1"/>
</dbReference>
<dbReference type="STRING" id="391936.S7S_09290"/>
<dbReference type="Proteomes" id="UP000006764">
    <property type="component" value="Chromosome"/>
</dbReference>
<feature type="transmembrane region" description="Helical" evidence="2">
    <location>
        <begin position="110"/>
        <end position="131"/>
    </location>
</feature>
<keyword evidence="4" id="KW-1185">Reference proteome</keyword>
<sequence>MARKNGAVTVARMDCMSPDCGERVAVFQNALGYLYTRCPECACDQRKGAGHQAYIWRHMEPVAGVEIVRPPNLPDGYGEPGQPPQSAPPVPAEPIGTVPTVQSEKRGGGLVWLALGLLGVGVATVASAAGAGSQV</sequence>
<dbReference type="KEGG" id="apac:S7S_09290"/>
<reference evidence="3 4" key="1">
    <citation type="journal article" date="2012" name="J. Bacteriol.">
        <title>Genome sequence of an alkane-degrading bacterium, Alcanivorax pacificus type strain W11-5, isolated from deep sea sediment.</title>
        <authorList>
            <person name="Lai Q."/>
            <person name="Shao Z."/>
        </authorList>
    </citation>
    <scope>NUCLEOTIDE SEQUENCE [LARGE SCALE GENOMIC DNA]</scope>
    <source>
        <strain evidence="3 4">W11-5</strain>
    </source>
</reference>
<accession>A0A0B4XND1</accession>
<name>A0A0B4XND1_9GAMM</name>
<evidence type="ECO:0000256" key="2">
    <source>
        <dbReference type="SAM" id="Phobius"/>
    </source>
</evidence>
<gene>
    <name evidence="3" type="ORF">S7S_09290</name>
</gene>
<evidence type="ECO:0000313" key="3">
    <source>
        <dbReference type="EMBL" id="AJD48270.1"/>
    </source>
</evidence>
<feature type="region of interest" description="Disordered" evidence="1">
    <location>
        <begin position="71"/>
        <end position="102"/>
    </location>
</feature>
<proteinExistence type="predicted"/>
<evidence type="ECO:0000313" key="4">
    <source>
        <dbReference type="Proteomes" id="UP000006764"/>
    </source>
</evidence>
<dbReference type="HOGENOM" id="CLU_1881365_0_0_6"/>
<keyword evidence="2" id="KW-1133">Transmembrane helix</keyword>
<feature type="compositionally biased region" description="Pro residues" evidence="1">
    <location>
        <begin position="81"/>
        <end position="92"/>
    </location>
</feature>
<protein>
    <submittedName>
        <fullName evidence="3">Uncharacterized protein</fullName>
    </submittedName>
</protein>